<organism evidence="1">
    <name type="scientific">bioreactor metagenome</name>
    <dbReference type="NCBI Taxonomy" id="1076179"/>
    <lineage>
        <taxon>unclassified sequences</taxon>
        <taxon>metagenomes</taxon>
        <taxon>ecological metagenomes</taxon>
    </lineage>
</organism>
<dbReference type="EMBL" id="VSSQ01043899">
    <property type="protein sequence ID" value="MPM97656.1"/>
    <property type="molecule type" value="Genomic_DNA"/>
</dbReference>
<protein>
    <submittedName>
        <fullName evidence="1">Uncharacterized protein</fullName>
    </submittedName>
</protein>
<accession>A0A645E7T5</accession>
<name>A0A645E7T5_9ZZZZ</name>
<evidence type="ECO:0000313" key="1">
    <source>
        <dbReference type="EMBL" id="MPM97656.1"/>
    </source>
</evidence>
<comment type="caution">
    <text evidence="1">The sequence shown here is derived from an EMBL/GenBank/DDBJ whole genome shotgun (WGS) entry which is preliminary data.</text>
</comment>
<gene>
    <name evidence="1" type="ORF">SDC9_144833</name>
</gene>
<reference evidence="1" key="1">
    <citation type="submission" date="2019-08" db="EMBL/GenBank/DDBJ databases">
        <authorList>
            <person name="Kucharzyk K."/>
            <person name="Murdoch R.W."/>
            <person name="Higgins S."/>
            <person name="Loffler F."/>
        </authorList>
    </citation>
    <scope>NUCLEOTIDE SEQUENCE</scope>
</reference>
<dbReference type="AlphaFoldDB" id="A0A645E7T5"/>
<proteinExistence type="predicted"/>
<sequence length="294" mass="31480">MSGPVQGQSGNLLRIDAAFFNKGAGIVQERGVRVFRILLRPAHMGEKGGVFFRCGCDDHTIFTQKGGFRGTAPEIDAHEIAHTHSSTLGNDACDTTIVLYNIVLRPAFACKHDKKVAKLHAVRSLRFQRGITAGRLCDQSGDAGAHRVFPSPLGQHGRKIGRIAGEKSAAAAFGKFAVEEHFLDLDAHCGQNPSAGLSLVHVPGKSSRVMEGDDHGVSHLCRPQFSALDKLREISCGSENISPGGNVPGGIFMLHDARVDGVEHHDRFGPGGVDFGGERFAETAYLLNKADQIA</sequence>